<dbReference type="KEGG" id="cyn:Cyan7425_1061"/>
<evidence type="ECO:0000256" key="2">
    <source>
        <dbReference type="PROSITE-ProRule" id="PRU00169"/>
    </source>
</evidence>
<dbReference type="InterPro" id="IPR001789">
    <property type="entry name" value="Sig_transdc_resp-reg_receiver"/>
</dbReference>
<dbReference type="STRING" id="395961.Cyan7425_1061"/>
<reference evidence="4" key="1">
    <citation type="submission" date="2009-01" db="EMBL/GenBank/DDBJ databases">
        <title>Complete sequence of chromosome Cyanothece sp. PCC 7425.</title>
        <authorList>
            <consortium name="US DOE Joint Genome Institute"/>
            <person name="Lucas S."/>
            <person name="Copeland A."/>
            <person name="Lapidus A."/>
            <person name="Glavina del Rio T."/>
            <person name="Dalin E."/>
            <person name="Tice H."/>
            <person name="Bruce D."/>
            <person name="Goodwin L."/>
            <person name="Pitluck S."/>
            <person name="Sims D."/>
            <person name="Meineke L."/>
            <person name="Brettin T."/>
            <person name="Detter J.C."/>
            <person name="Han C."/>
            <person name="Larimer F."/>
            <person name="Land M."/>
            <person name="Hauser L."/>
            <person name="Kyrpides N."/>
            <person name="Ovchinnikova G."/>
            <person name="Liberton M."/>
            <person name="Stoeckel J."/>
            <person name="Banerjee A."/>
            <person name="Singh A."/>
            <person name="Page L."/>
            <person name="Sato H."/>
            <person name="Zhao L."/>
            <person name="Sherman L."/>
            <person name="Pakrasi H."/>
            <person name="Richardson P."/>
        </authorList>
    </citation>
    <scope>NUCLEOTIDE SEQUENCE</scope>
    <source>
        <strain evidence="4">PCC 7425</strain>
    </source>
</reference>
<dbReference type="PIRSF" id="PIRSF005897">
    <property type="entry name" value="RR_PatA"/>
    <property type="match status" value="1"/>
</dbReference>
<feature type="modified residue" description="4-aspartylphosphate" evidence="2">
    <location>
        <position position="359"/>
    </location>
</feature>
<dbReference type="GO" id="GO:0000160">
    <property type="term" value="P:phosphorelay signal transduction system"/>
    <property type="evidence" value="ECO:0007669"/>
    <property type="project" value="InterPro"/>
</dbReference>
<dbReference type="PANTHER" id="PTHR44591:SF3">
    <property type="entry name" value="RESPONSE REGULATORY DOMAIN-CONTAINING PROTEIN"/>
    <property type="match status" value="1"/>
</dbReference>
<dbReference type="PANTHER" id="PTHR44591">
    <property type="entry name" value="STRESS RESPONSE REGULATOR PROTEIN 1"/>
    <property type="match status" value="1"/>
</dbReference>
<evidence type="ECO:0000313" key="4">
    <source>
        <dbReference type="EMBL" id="ACL43447.1"/>
    </source>
</evidence>
<feature type="domain" description="Response regulatory" evidence="3">
    <location>
        <begin position="310"/>
        <end position="426"/>
    </location>
</feature>
<name>B8HY08_CYAP4</name>
<dbReference type="SMART" id="SM00448">
    <property type="entry name" value="REC"/>
    <property type="match status" value="1"/>
</dbReference>
<dbReference type="PROSITE" id="PS50110">
    <property type="entry name" value="RESPONSE_REGULATORY"/>
    <property type="match status" value="1"/>
</dbReference>
<keyword evidence="1 2" id="KW-0597">Phosphoprotein</keyword>
<dbReference type="InterPro" id="IPR050595">
    <property type="entry name" value="Bact_response_regulator"/>
</dbReference>
<protein>
    <submittedName>
        <fullName evidence="4">Response regulator receiver protein</fullName>
    </submittedName>
</protein>
<dbReference type="SUPFAM" id="SSF52172">
    <property type="entry name" value="CheY-like"/>
    <property type="match status" value="1"/>
</dbReference>
<dbReference type="EMBL" id="CP001344">
    <property type="protein sequence ID" value="ACL43447.1"/>
    <property type="molecule type" value="Genomic_DNA"/>
</dbReference>
<dbReference type="OrthoDB" id="505173at2"/>
<dbReference type="AlphaFoldDB" id="B8HY08"/>
<dbReference type="Gene3D" id="3.40.50.2300">
    <property type="match status" value="1"/>
</dbReference>
<dbReference type="eggNOG" id="COG0745">
    <property type="taxonomic scope" value="Bacteria"/>
</dbReference>
<dbReference type="Pfam" id="PF00072">
    <property type="entry name" value="Response_reg"/>
    <property type="match status" value="1"/>
</dbReference>
<sequence>MNQLQLQSTLAQRLAASSSPVDVLTKVASNQESSCLETVSQDITWYFYFGDGKLIYATHSIEPFDRLERHLHSLSQQFPTLTATVRSQLRSQFDDREHPAGSFSPNSNTSHPSRDYQALCWLVERQYIGTDAAESISKSLSLEVLESYLLLKQGRYRLLPCELPTHWSGFAPKFLIQEGQQRLQTWQTFSPKVYSPFQRPYLFSQTQPHSRLTPDQQQKLGSILRGFSFRHLAALLKQDELKLVKSLYPYILDGTVFLREPQPPFDQLPQITPEAVQLACQGIIERGSPLQPADSSPGFSVTNLIQRQFKIACIDDSPTILSEINRFLEDQTYKVFTINDSVKALMEVIRIQPDLVLLDIGMPMVDGYKLCRLIRNHSLFKLTPIVMVTGNTGIIDRAKAKLAGATDYMTKPFTQAELLKMVFRYLS</sequence>
<accession>B8HY08</accession>
<proteinExistence type="predicted"/>
<organism evidence="4">
    <name type="scientific">Cyanothece sp. (strain PCC 7425 / ATCC 29141)</name>
    <dbReference type="NCBI Taxonomy" id="395961"/>
    <lineage>
        <taxon>Bacteria</taxon>
        <taxon>Bacillati</taxon>
        <taxon>Cyanobacteriota</taxon>
        <taxon>Cyanophyceae</taxon>
        <taxon>Gomontiellales</taxon>
        <taxon>Cyanothecaceae</taxon>
        <taxon>Cyanothece</taxon>
    </lineage>
</organism>
<evidence type="ECO:0000259" key="3">
    <source>
        <dbReference type="PROSITE" id="PS50110"/>
    </source>
</evidence>
<dbReference type="HOGENOM" id="CLU_031371_1_1_3"/>
<dbReference type="InterPro" id="IPR011006">
    <property type="entry name" value="CheY-like_superfamily"/>
</dbReference>
<dbReference type="Pfam" id="PF14332">
    <property type="entry name" value="DUF4388"/>
    <property type="match status" value="1"/>
</dbReference>
<gene>
    <name evidence="4" type="ordered locus">Cyan7425_1061</name>
</gene>
<dbReference type="InterPro" id="IPR025497">
    <property type="entry name" value="PatA-like_N"/>
</dbReference>
<evidence type="ECO:0000256" key="1">
    <source>
        <dbReference type="ARBA" id="ARBA00022553"/>
    </source>
</evidence>
<dbReference type="InterPro" id="IPR024186">
    <property type="entry name" value="Sig_transdc_resp-reg_PatA"/>
</dbReference>